<dbReference type="Proteomes" id="UP000700596">
    <property type="component" value="Unassembled WGS sequence"/>
</dbReference>
<comment type="caution">
    <text evidence="3">The sequence shown here is derived from an EMBL/GenBank/DDBJ whole genome shotgun (WGS) entry which is preliminary data.</text>
</comment>
<dbReference type="SUPFAM" id="SSF54593">
    <property type="entry name" value="Glyoxalase/Bleomycin resistance protein/Dihydroxybiphenyl dioxygenase"/>
    <property type="match status" value="1"/>
</dbReference>
<evidence type="ECO:0000256" key="1">
    <source>
        <dbReference type="SAM" id="SignalP"/>
    </source>
</evidence>
<evidence type="ECO:0000313" key="4">
    <source>
        <dbReference type="Proteomes" id="UP000700596"/>
    </source>
</evidence>
<protein>
    <submittedName>
        <fullName evidence="3">Glyoxalase/Bleomycin resistance protein/Dihydroxybiphenyl dioxygenase</fullName>
    </submittedName>
</protein>
<dbReference type="PANTHER" id="PTHR10374:SF19">
    <property type="entry name" value="LYASE (GLO1), PUTATIVE (AFU_ORTHOLOGUE AFUA_2G13550)-RELATED"/>
    <property type="match status" value="1"/>
</dbReference>
<dbReference type="InterPro" id="IPR029068">
    <property type="entry name" value="Glyas_Bleomycin-R_OHBP_Dase"/>
</dbReference>
<dbReference type="AlphaFoldDB" id="A0A9P9DL32"/>
<keyword evidence="3" id="KW-0560">Oxidoreductase</keyword>
<proteinExistence type="predicted"/>
<dbReference type="InterPro" id="IPR004360">
    <property type="entry name" value="Glyas_Fos-R_dOase_dom"/>
</dbReference>
<keyword evidence="4" id="KW-1185">Reference proteome</keyword>
<keyword evidence="1" id="KW-0732">Signal</keyword>
<dbReference type="Gene3D" id="3.10.180.10">
    <property type="entry name" value="2,3-Dihydroxybiphenyl 1,2-Dioxygenase, domain 1"/>
    <property type="match status" value="1"/>
</dbReference>
<feature type="domain" description="VOC" evidence="2">
    <location>
        <begin position="57"/>
        <end position="240"/>
    </location>
</feature>
<sequence>MHLSASLLTLLPIITLACNHENIARQSQNQTQGNTTLPFDYIPGTDGPADQATSGYFVNHIGLLVSNITASREWYTTVLGMRHVFTIRLNEYYTIMYMAHAQGGRSGQGYQTGAELARDKNNLAGLVEFMQYHPTSKDVKFTPTPQNTLSHMGLIVPDLSAAQARFEKLNVTIVKRVGELDITPETGNRAFAGAWGIHDLGSKETQEILRIVSPGLVAMGFKEFVLIADPDGNLFEVQAFVPTSI</sequence>
<dbReference type="GO" id="GO:0051213">
    <property type="term" value="F:dioxygenase activity"/>
    <property type="evidence" value="ECO:0007669"/>
    <property type="project" value="UniProtKB-KW"/>
</dbReference>
<dbReference type="PROSITE" id="PS51819">
    <property type="entry name" value="VOC"/>
    <property type="match status" value="1"/>
</dbReference>
<feature type="chain" id="PRO_5040424955" evidence="1">
    <location>
        <begin position="18"/>
        <end position="245"/>
    </location>
</feature>
<feature type="signal peptide" evidence="1">
    <location>
        <begin position="1"/>
        <end position="17"/>
    </location>
</feature>
<dbReference type="InterPro" id="IPR037523">
    <property type="entry name" value="VOC_core"/>
</dbReference>
<dbReference type="PANTHER" id="PTHR10374">
    <property type="entry name" value="LACTOYLGLUTATHIONE LYASE GLYOXALASE I"/>
    <property type="match status" value="1"/>
</dbReference>
<organism evidence="3 4">
    <name type="scientific">Dendryphion nanum</name>
    <dbReference type="NCBI Taxonomy" id="256645"/>
    <lineage>
        <taxon>Eukaryota</taxon>
        <taxon>Fungi</taxon>
        <taxon>Dikarya</taxon>
        <taxon>Ascomycota</taxon>
        <taxon>Pezizomycotina</taxon>
        <taxon>Dothideomycetes</taxon>
        <taxon>Pleosporomycetidae</taxon>
        <taxon>Pleosporales</taxon>
        <taxon>Torulaceae</taxon>
        <taxon>Dendryphion</taxon>
    </lineage>
</organism>
<keyword evidence="3" id="KW-0223">Dioxygenase</keyword>
<gene>
    <name evidence="3" type="ORF">B0J11DRAFT_508201</name>
</gene>
<name>A0A9P9DL32_9PLEO</name>
<reference evidence="3" key="1">
    <citation type="journal article" date="2021" name="Nat. Commun.">
        <title>Genetic determinants of endophytism in the Arabidopsis root mycobiome.</title>
        <authorList>
            <person name="Mesny F."/>
            <person name="Miyauchi S."/>
            <person name="Thiergart T."/>
            <person name="Pickel B."/>
            <person name="Atanasova L."/>
            <person name="Karlsson M."/>
            <person name="Huettel B."/>
            <person name="Barry K.W."/>
            <person name="Haridas S."/>
            <person name="Chen C."/>
            <person name="Bauer D."/>
            <person name="Andreopoulos W."/>
            <person name="Pangilinan J."/>
            <person name="LaButti K."/>
            <person name="Riley R."/>
            <person name="Lipzen A."/>
            <person name="Clum A."/>
            <person name="Drula E."/>
            <person name="Henrissat B."/>
            <person name="Kohler A."/>
            <person name="Grigoriev I.V."/>
            <person name="Martin F.M."/>
            <person name="Hacquard S."/>
        </authorList>
    </citation>
    <scope>NUCLEOTIDE SEQUENCE</scope>
    <source>
        <strain evidence="3">MPI-CAGE-CH-0243</strain>
    </source>
</reference>
<accession>A0A9P9DL32</accession>
<evidence type="ECO:0000313" key="3">
    <source>
        <dbReference type="EMBL" id="KAH7121176.1"/>
    </source>
</evidence>
<dbReference type="OrthoDB" id="16820at2759"/>
<dbReference type="Pfam" id="PF00903">
    <property type="entry name" value="Glyoxalase"/>
    <property type="match status" value="1"/>
</dbReference>
<evidence type="ECO:0000259" key="2">
    <source>
        <dbReference type="PROSITE" id="PS51819"/>
    </source>
</evidence>
<dbReference type="EMBL" id="JAGMWT010000010">
    <property type="protein sequence ID" value="KAH7121176.1"/>
    <property type="molecule type" value="Genomic_DNA"/>
</dbReference>